<reference evidence="8" key="2">
    <citation type="journal article" date="2021" name="PeerJ">
        <title>Extensive microbial diversity within the chicken gut microbiome revealed by metagenomics and culture.</title>
        <authorList>
            <person name="Gilroy R."/>
            <person name="Ravi A."/>
            <person name="Getino M."/>
            <person name="Pursley I."/>
            <person name="Horton D.L."/>
            <person name="Alikhan N.F."/>
            <person name="Baker D."/>
            <person name="Gharbi K."/>
            <person name="Hall N."/>
            <person name="Watson M."/>
            <person name="Adriaenssens E.M."/>
            <person name="Foster-Nyarko E."/>
            <person name="Jarju S."/>
            <person name="Secka A."/>
            <person name="Antonio M."/>
            <person name="Oren A."/>
            <person name="Chaudhuri R.R."/>
            <person name="La Ragione R."/>
            <person name="Hildebrand F."/>
            <person name="Pallen M.J."/>
        </authorList>
    </citation>
    <scope>NUCLEOTIDE SEQUENCE</scope>
    <source>
        <strain evidence="8">21143</strain>
    </source>
</reference>
<protein>
    <recommendedName>
        <fullName evidence="7">Endoribonuclease YbeY</fullName>
        <ecNumber evidence="7">3.1.-.-</ecNumber>
    </recommendedName>
</protein>
<name>A0A9D1GCK4_9BACT</name>
<dbReference type="PANTHER" id="PTHR46986">
    <property type="entry name" value="ENDORIBONUCLEASE YBEY, CHLOROPLASTIC"/>
    <property type="match status" value="1"/>
</dbReference>
<dbReference type="AlphaFoldDB" id="A0A9D1GCK4"/>
<evidence type="ECO:0000256" key="7">
    <source>
        <dbReference type="HAMAP-Rule" id="MF_00009"/>
    </source>
</evidence>
<dbReference type="GO" id="GO:0008270">
    <property type="term" value="F:zinc ion binding"/>
    <property type="evidence" value="ECO:0007669"/>
    <property type="project" value="UniProtKB-UniRule"/>
</dbReference>
<gene>
    <name evidence="7 8" type="primary">ybeY</name>
    <name evidence="8" type="ORF">IAD06_00260</name>
</gene>
<accession>A0A9D1GCK4</accession>
<feature type="binding site" evidence="7">
    <location>
        <position position="117"/>
    </location>
    <ligand>
        <name>Zn(2+)</name>
        <dbReference type="ChEBI" id="CHEBI:29105"/>
        <note>catalytic</note>
    </ligand>
</feature>
<reference evidence="8" key="1">
    <citation type="submission" date="2020-10" db="EMBL/GenBank/DDBJ databases">
        <authorList>
            <person name="Gilroy R."/>
        </authorList>
    </citation>
    <scope>NUCLEOTIDE SEQUENCE</scope>
    <source>
        <strain evidence="8">21143</strain>
    </source>
</reference>
<dbReference type="Gene3D" id="3.40.390.30">
    <property type="entry name" value="Metalloproteases ('zincins'), catalytic domain"/>
    <property type="match status" value="1"/>
</dbReference>
<evidence type="ECO:0000256" key="2">
    <source>
        <dbReference type="ARBA" id="ARBA00022722"/>
    </source>
</evidence>
<evidence type="ECO:0000256" key="3">
    <source>
        <dbReference type="ARBA" id="ARBA00022723"/>
    </source>
</evidence>
<dbReference type="InterPro" id="IPR023091">
    <property type="entry name" value="MetalPrtase_cat_dom_sf_prd"/>
</dbReference>
<comment type="function">
    <text evidence="7">Single strand-specific metallo-endoribonuclease involved in late-stage 70S ribosome quality control and in maturation of the 3' terminus of the 16S rRNA.</text>
</comment>
<comment type="subcellular location">
    <subcellularLocation>
        <location evidence="7">Cytoplasm</location>
    </subcellularLocation>
</comment>
<keyword evidence="4 7" id="KW-0255">Endonuclease</keyword>
<dbReference type="HAMAP" id="MF_00009">
    <property type="entry name" value="Endoribonucl_YbeY"/>
    <property type="match status" value="1"/>
</dbReference>
<dbReference type="SUPFAM" id="SSF55486">
    <property type="entry name" value="Metalloproteases ('zincins'), catalytic domain"/>
    <property type="match status" value="1"/>
</dbReference>
<dbReference type="InterPro" id="IPR002036">
    <property type="entry name" value="YbeY"/>
</dbReference>
<keyword evidence="6 7" id="KW-0862">Zinc</keyword>
<keyword evidence="7" id="KW-0690">Ribosome biogenesis</keyword>
<evidence type="ECO:0000313" key="8">
    <source>
        <dbReference type="EMBL" id="HIT38463.1"/>
    </source>
</evidence>
<dbReference type="Proteomes" id="UP000886722">
    <property type="component" value="Unassembled WGS sequence"/>
</dbReference>
<comment type="cofactor">
    <cofactor evidence="7">
        <name>Zn(2+)</name>
        <dbReference type="ChEBI" id="CHEBI:29105"/>
    </cofactor>
    <text evidence="7">Binds 1 zinc ion.</text>
</comment>
<feature type="binding site" evidence="7">
    <location>
        <position position="111"/>
    </location>
    <ligand>
        <name>Zn(2+)</name>
        <dbReference type="ChEBI" id="CHEBI:29105"/>
        <note>catalytic</note>
    </ligand>
</feature>
<organism evidence="8 9">
    <name type="scientific">Candidatus Caccoplasma intestinavium</name>
    <dbReference type="NCBI Taxonomy" id="2840716"/>
    <lineage>
        <taxon>Bacteria</taxon>
        <taxon>Pseudomonadati</taxon>
        <taxon>Bacteroidota</taxon>
        <taxon>Bacteroidia</taxon>
        <taxon>Bacteroidales</taxon>
        <taxon>Bacteroidaceae</taxon>
        <taxon>Bacteroidaceae incertae sedis</taxon>
        <taxon>Candidatus Caccoplasma</taxon>
    </lineage>
</organism>
<dbReference type="EC" id="3.1.-.-" evidence="7"/>
<dbReference type="EMBL" id="DVKT01000001">
    <property type="protein sequence ID" value="HIT38463.1"/>
    <property type="molecule type" value="Genomic_DNA"/>
</dbReference>
<evidence type="ECO:0000256" key="1">
    <source>
        <dbReference type="ARBA" id="ARBA00010875"/>
    </source>
</evidence>
<keyword evidence="7" id="KW-0963">Cytoplasm</keyword>
<evidence type="ECO:0000313" key="9">
    <source>
        <dbReference type="Proteomes" id="UP000886722"/>
    </source>
</evidence>
<comment type="caution">
    <text evidence="8">The sequence shown here is derived from an EMBL/GenBank/DDBJ whole genome shotgun (WGS) entry which is preliminary data.</text>
</comment>
<keyword evidence="5 7" id="KW-0378">Hydrolase</keyword>
<comment type="similarity">
    <text evidence="1 7">Belongs to the endoribonuclease YbeY family.</text>
</comment>
<dbReference type="GO" id="GO:0004222">
    <property type="term" value="F:metalloendopeptidase activity"/>
    <property type="evidence" value="ECO:0007669"/>
    <property type="project" value="InterPro"/>
</dbReference>
<dbReference type="Pfam" id="PF02130">
    <property type="entry name" value="YbeY"/>
    <property type="match status" value="1"/>
</dbReference>
<dbReference type="GO" id="GO:0004521">
    <property type="term" value="F:RNA endonuclease activity"/>
    <property type="evidence" value="ECO:0007669"/>
    <property type="project" value="UniProtKB-UniRule"/>
</dbReference>
<evidence type="ECO:0000256" key="6">
    <source>
        <dbReference type="ARBA" id="ARBA00022833"/>
    </source>
</evidence>
<dbReference type="NCBIfam" id="TIGR00043">
    <property type="entry name" value="rRNA maturation RNase YbeY"/>
    <property type="match status" value="1"/>
</dbReference>
<evidence type="ECO:0000256" key="4">
    <source>
        <dbReference type="ARBA" id="ARBA00022759"/>
    </source>
</evidence>
<keyword evidence="7" id="KW-0698">rRNA processing</keyword>
<dbReference type="GO" id="GO:0006364">
    <property type="term" value="P:rRNA processing"/>
    <property type="evidence" value="ECO:0007669"/>
    <property type="project" value="UniProtKB-UniRule"/>
</dbReference>
<evidence type="ECO:0000256" key="5">
    <source>
        <dbReference type="ARBA" id="ARBA00022801"/>
    </source>
</evidence>
<sequence length="151" mass="17351">MAISYYAEDVKLPALRKRETNEWIRTIASLYDKKCGDIAYIFCSDEKILDVNKEYLQHDYYTDVITFDYTEANRISGDIFISLDTIQSNAESFGTAYGEELYRILIHGVLHLCGINDKGPGEREIMTQKENEALALLPEGLKTTIQQLQRK</sequence>
<dbReference type="GO" id="GO:0005737">
    <property type="term" value="C:cytoplasm"/>
    <property type="evidence" value="ECO:0007669"/>
    <property type="project" value="UniProtKB-SubCell"/>
</dbReference>
<keyword evidence="3 7" id="KW-0479">Metal-binding</keyword>
<dbReference type="PANTHER" id="PTHR46986:SF1">
    <property type="entry name" value="ENDORIBONUCLEASE YBEY, CHLOROPLASTIC"/>
    <property type="match status" value="1"/>
</dbReference>
<keyword evidence="2 7" id="KW-0540">Nuclease</keyword>
<feature type="binding site" evidence="7">
    <location>
        <position position="107"/>
    </location>
    <ligand>
        <name>Zn(2+)</name>
        <dbReference type="ChEBI" id="CHEBI:29105"/>
        <note>catalytic</note>
    </ligand>
</feature>
<proteinExistence type="inferred from homology"/>